<reference evidence="2" key="1">
    <citation type="journal article" date="2015" name="Nature">
        <title>Complex archaea that bridge the gap between prokaryotes and eukaryotes.</title>
        <authorList>
            <person name="Spang A."/>
            <person name="Saw J.H."/>
            <person name="Jorgensen S.L."/>
            <person name="Zaremba-Niedzwiedzka K."/>
            <person name="Martijn J."/>
            <person name="Lind A.E."/>
            <person name="van Eijk R."/>
            <person name="Schleper C."/>
            <person name="Guy L."/>
            <person name="Ettema T.J."/>
        </authorList>
    </citation>
    <scope>NUCLEOTIDE SEQUENCE</scope>
</reference>
<organism evidence="2">
    <name type="scientific">marine sediment metagenome</name>
    <dbReference type="NCBI Taxonomy" id="412755"/>
    <lineage>
        <taxon>unclassified sequences</taxon>
        <taxon>metagenomes</taxon>
        <taxon>ecological metagenomes</taxon>
    </lineage>
</organism>
<protein>
    <submittedName>
        <fullName evidence="2">Uncharacterized protein</fullName>
    </submittedName>
</protein>
<feature type="transmembrane region" description="Helical" evidence="1">
    <location>
        <begin position="57"/>
        <end position="77"/>
    </location>
</feature>
<evidence type="ECO:0000256" key="1">
    <source>
        <dbReference type="SAM" id="Phobius"/>
    </source>
</evidence>
<evidence type="ECO:0000313" key="2">
    <source>
        <dbReference type="EMBL" id="KKL73941.1"/>
    </source>
</evidence>
<gene>
    <name evidence="2" type="ORF">LCGC14_2069820</name>
</gene>
<accession>A0A0F9F644</accession>
<keyword evidence="1" id="KW-0472">Membrane</keyword>
<comment type="caution">
    <text evidence="2">The sequence shown here is derived from an EMBL/GenBank/DDBJ whole genome shotgun (WGS) entry which is preliminary data.</text>
</comment>
<feature type="transmembrane region" description="Helical" evidence="1">
    <location>
        <begin position="83"/>
        <end position="99"/>
    </location>
</feature>
<proteinExistence type="predicted"/>
<keyword evidence="1" id="KW-1133">Transmembrane helix</keyword>
<keyword evidence="1" id="KW-0812">Transmembrane</keyword>
<name>A0A0F9F644_9ZZZZ</name>
<dbReference type="AlphaFoldDB" id="A0A0F9F644"/>
<sequence>MCGSSLPPDQGSKTCSMCYGDIDHGKDNYYRDFLDQTREIEDDHDYFEPVHERLEQIMGIVILIVGGALGAVLDIGFGIQFPPLYWLIGIITMAAASWVEA</sequence>
<dbReference type="EMBL" id="LAZR01024807">
    <property type="protein sequence ID" value="KKL73941.1"/>
    <property type="molecule type" value="Genomic_DNA"/>
</dbReference>